<keyword evidence="2" id="KW-0806">Transcription termination</keyword>
<comment type="caution">
    <text evidence="4">The sequence shown here is derived from an EMBL/GenBank/DDBJ whole genome shotgun (WGS) entry which is preliminary data.</text>
</comment>
<evidence type="ECO:0000313" key="4">
    <source>
        <dbReference type="EMBL" id="KAA0049484.1"/>
    </source>
</evidence>
<comment type="similarity">
    <text evidence="1">Belongs to the mTERF family.</text>
</comment>
<protein>
    <submittedName>
        <fullName evidence="4">Transcription termination factor MTEF1</fullName>
    </submittedName>
</protein>
<keyword evidence="2" id="KW-0804">Transcription</keyword>
<dbReference type="Pfam" id="PF02536">
    <property type="entry name" value="mTERF"/>
    <property type="match status" value="1"/>
</dbReference>
<dbReference type="SMART" id="SM00733">
    <property type="entry name" value="Mterf"/>
    <property type="match status" value="6"/>
</dbReference>
<keyword evidence="3" id="KW-0809">Transit peptide</keyword>
<dbReference type="GO" id="GO:0006353">
    <property type="term" value="P:DNA-templated transcription termination"/>
    <property type="evidence" value="ECO:0007669"/>
    <property type="project" value="UniProtKB-KW"/>
</dbReference>
<evidence type="ECO:0000313" key="6">
    <source>
        <dbReference type="Proteomes" id="UP000321393"/>
    </source>
</evidence>
<dbReference type="Gene3D" id="1.25.70.10">
    <property type="entry name" value="Transcription termination factor 3, mitochondrial"/>
    <property type="match status" value="1"/>
</dbReference>
<dbReference type="FunFam" id="1.25.70.10:FF:000001">
    <property type="entry name" value="Mitochondrial transcription termination factor-like"/>
    <property type="match status" value="1"/>
</dbReference>
<dbReference type="PANTHER" id="PTHR13068:SF166">
    <property type="entry name" value="TRANSCRIPTION TERMINATION FACTOR MTERF15, MITOCHONDRIAL-LIKE"/>
    <property type="match status" value="1"/>
</dbReference>
<reference evidence="6 7" key="1">
    <citation type="submission" date="2019-08" db="EMBL/GenBank/DDBJ databases">
        <title>Draft genome sequences of two oriental melons (Cucumis melo L. var makuwa).</title>
        <authorList>
            <person name="Kwon S.-Y."/>
        </authorList>
    </citation>
    <scope>NUCLEOTIDE SEQUENCE [LARGE SCALE GENOMIC DNA]</scope>
    <source>
        <strain evidence="7">cv. Chang Bougi</strain>
        <strain evidence="6">cv. SW 3</strain>
        <tissue evidence="4">Leaf</tissue>
    </source>
</reference>
<keyword evidence="2" id="KW-0805">Transcription regulation</keyword>
<dbReference type="Proteomes" id="UP000321393">
    <property type="component" value="Unassembled WGS sequence"/>
</dbReference>
<dbReference type="Proteomes" id="UP000321947">
    <property type="component" value="Unassembled WGS sequence"/>
</dbReference>
<evidence type="ECO:0000256" key="2">
    <source>
        <dbReference type="ARBA" id="ARBA00022472"/>
    </source>
</evidence>
<accession>A0A5A7U2M1</accession>
<dbReference type="InterPro" id="IPR003690">
    <property type="entry name" value="MTERF"/>
</dbReference>
<gene>
    <name evidence="5" type="ORF">E5676_scaffold209G00920</name>
    <name evidence="4" type="ORF">E6C27_scaffold171G007380</name>
</gene>
<evidence type="ECO:0000256" key="1">
    <source>
        <dbReference type="ARBA" id="ARBA00007692"/>
    </source>
</evidence>
<dbReference type="AlphaFoldDB" id="A0A5A7U2M1"/>
<evidence type="ECO:0000256" key="3">
    <source>
        <dbReference type="ARBA" id="ARBA00022946"/>
    </source>
</evidence>
<evidence type="ECO:0000313" key="5">
    <source>
        <dbReference type="EMBL" id="TYK16164.1"/>
    </source>
</evidence>
<dbReference type="InterPro" id="IPR038538">
    <property type="entry name" value="MTERF_sf"/>
</dbReference>
<dbReference type="EMBL" id="SSTD01008340">
    <property type="protein sequence ID" value="TYK16164.1"/>
    <property type="molecule type" value="Genomic_DNA"/>
</dbReference>
<sequence length="368" mass="41868">MSYLFRRILLLRSPSSVFSHGFSECPLKSLRFLSTSSEVVSSPKSASLASNAVWLKNNRKDVIALLANHGFSQSQISDLAKRLPQIFSANPEESLLPKLLFLQSKGLSSPQIVKSVCAFPCVLTGSLNKRIIPAFDYIQAVLGTEEKAVAAIKRFAGILTQDLRISVGPNIEILKQIGVPDSNISTYLQQQPRMFFVSSIRFKEIVERVTEMGFNPERLQFLVAVFALRSMTKSTWDKKVEVYRKWGLSEEEIRLAFRKNPWGMRASEDKINDVMDFFVNKIGCESFLVARRPVLIALSLKKRILPRGYIYQVLLSKGLIKNFSSLFHCSENRFIEKFINPHKEQIPGLLDLYKQKLMDLEDEQVRSP</sequence>
<name>A0A5A7U2M1_CUCMM</name>
<proteinExistence type="inferred from homology"/>
<dbReference type="PANTHER" id="PTHR13068">
    <property type="entry name" value="CGI-12 PROTEIN-RELATED"/>
    <property type="match status" value="1"/>
</dbReference>
<dbReference type="EMBL" id="SSTE01012362">
    <property type="protein sequence ID" value="KAA0049484.1"/>
    <property type="molecule type" value="Genomic_DNA"/>
</dbReference>
<dbReference type="OrthoDB" id="637682at2759"/>
<organism evidence="4 6">
    <name type="scientific">Cucumis melo var. makuwa</name>
    <name type="common">Oriental melon</name>
    <dbReference type="NCBI Taxonomy" id="1194695"/>
    <lineage>
        <taxon>Eukaryota</taxon>
        <taxon>Viridiplantae</taxon>
        <taxon>Streptophyta</taxon>
        <taxon>Embryophyta</taxon>
        <taxon>Tracheophyta</taxon>
        <taxon>Spermatophyta</taxon>
        <taxon>Magnoliopsida</taxon>
        <taxon>eudicotyledons</taxon>
        <taxon>Gunneridae</taxon>
        <taxon>Pentapetalae</taxon>
        <taxon>rosids</taxon>
        <taxon>fabids</taxon>
        <taxon>Cucurbitales</taxon>
        <taxon>Cucurbitaceae</taxon>
        <taxon>Benincaseae</taxon>
        <taxon>Cucumis</taxon>
    </lineage>
</organism>
<evidence type="ECO:0000313" key="7">
    <source>
        <dbReference type="Proteomes" id="UP000321947"/>
    </source>
</evidence>
<dbReference type="GO" id="GO:0003676">
    <property type="term" value="F:nucleic acid binding"/>
    <property type="evidence" value="ECO:0007669"/>
    <property type="project" value="InterPro"/>
</dbReference>